<dbReference type="STRING" id="564137.SAMN04488238_10478"/>
<gene>
    <name evidence="2" type="ORF">SAMN04488238_10478</name>
</gene>
<sequence>MKQADRYSRSIAVLKLVLPLGALGLLSSLFLVARDIDPSQAISNAPVDVAELAREPRISGANYAGVTDDGAALTIAASTARADPDATLRLTLTDMRATLETPDGEVTQINAGLGVLDRAAGRVEWRDDVQVTAAQGYALNAAQLFGLLDDTRLWSDQPVLVQGPVGEIRAGQFALQLAEGGARTYVMLFSGGVNLLYDGAE</sequence>
<evidence type="ECO:0000256" key="1">
    <source>
        <dbReference type="SAM" id="Phobius"/>
    </source>
</evidence>
<organism evidence="2 3">
    <name type="scientific">Roseicitreum antarcticum</name>
    <dbReference type="NCBI Taxonomy" id="564137"/>
    <lineage>
        <taxon>Bacteria</taxon>
        <taxon>Pseudomonadati</taxon>
        <taxon>Pseudomonadota</taxon>
        <taxon>Alphaproteobacteria</taxon>
        <taxon>Rhodobacterales</taxon>
        <taxon>Paracoccaceae</taxon>
        <taxon>Roseicitreum</taxon>
    </lineage>
</organism>
<dbReference type="InterPro" id="IPR010664">
    <property type="entry name" value="LipoPS_assembly_LptC-rel"/>
</dbReference>
<feature type="transmembrane region" description="Helical" evidence="1">
    <location>
        <begin position="12"/>
        <end position="33"/>
    </location>
</feature>
<keyword evidence="1" id="KW-1133">Transmembrane helix</keyword>
<dbReference type="RefSeq" id="WP_092887338.1">
    <property type="nucleotide sequence ID" value="NZ_CP061498.1"/>
</dbReference>
<dbReference type="EMBL" id="FNOM01000004">
    <property type="protein sequence ID" value="SDW88279.1"/>
    <property type="molecule type" value="Genomic_DNA"/>
</dbReference>
<keyword evidence="3" id="KW-1185">Reference proteome</keyword>
<reference evidence="2 3" key="1">
    <citation type="submission" date="2016-10" db="EMBL/GenBank/DDBJ databases">
        <authorList>
            <person name="de Groot N.N."/>
        </authorList>
    </citation>
    <scope>NUCLEOTIDE SEQUENCE [LARGE SCALE GENOMIC DNA]</scope>
    <source>
        <strain evidence="2 3">CGMCC 1.8894</strain>
    </source>
</reference>
<dbReference type="Pfam" id="PF06835">
    <property type="entry name" value="LptC"/>
    <property type="match status" value="1"/>
</dbReference>
<evidence type="ECO:0000313" key="2">
    <source>
        <dbReference type="EMBL" id="SDW88279.1"/>
    </source>
</evidence>
<name>A0A1H2X7P6_9RHOB</name>
<keyword evidence="1" id="KW-0812">Transmembrane</keyword>
<protein>
    <submittedName>
        <fullName evidence="2">Lipopolysaccharide export system protein LptC</fullName>
    </submittedName>
</protein>
<keyword evidence="1" id="KW-0472">Membrane</keyword>
<proteinExistence type="predicted"/>
<accession>A0A1H2X7P6</accession>
<dbReference type="AlphaFoldDB" id="A0A1H2X7P6"/>
<evidence type="ECO:0000313" key="3">
    <source>
        <dbReference type="Proteomes" id="UP000198539"/>
    </source>
</evidence>
<dbReference type="Proteomes" id="UP000198539">
    <property type="component" value="Unassembled WGS sequence"/>
</dbReference>